<feature type="region of interest" description="Disordered" evidence="5">
    <location>
        <begin position="276"/>
        <end position="352"/>
    </location>
</feature>
<feature type="transmembrane region" description="Helical" evidence="6">
    <location>
        <begin position="12"/>
        <end position="37"/>
    </location>
</feature>
<dbReference type="Proteomes" id="UP000606974">
    <property type="component" value="Unassembled WGS sequence"/>
</dbReference>
<dbReference type="PANTHER" id="PTHR11040:SF210">
    <property type="entry name" value="ZINC-REGULATED TRANSPORTER 3"/>
    <property type="match status" value="1"/>
</dbReference>
<feature type="region of interest" description="Disordered" evidence="5">
    <location>
        <begin position="156"/>
        <end position="209"/>
    </location>
</feature>
<evidence type="ECO:0000256" key="4">
    <source>
        <dbReference type="ARBA" id="ARBA00023136"/>
    </source>
</evidence>
<dbReference type="OrthoDB" id="262547at2759"/>
<dbReference type="EMBL" id="JAACFV010000210">
    <property type="protein sequence ID" value="KAF7502897.1"/>
    <property type="molecule type" value="Genomic_DNA"/>
</dbReference>
<feature type="compositionally biased region" description="Basic and acidic residues" evidence="5">
    <location>
        <begin position="322"/>
        <end position="331"/>
    </location>
</feature>
<name>A0A8H7A938_9EURO</name>
<evidence type="ECO:0000256" key="3">
    <source>
        <dbReference type="ARBA" id="ARBA00022989"/>
    </source>
</evidence>
<evidence type="ECO:0000256" key="6">
    <source>
        <dbReference type="SAM" id="Phobius"/>
    </source>
</evidence>
<feature type="transmembrane region" description="Helical" evidence="6">
    <location>
        <begin position="49"/>
        <end position="68"/>
    </location>
</feature>
<dbReference type="GO" id="GO:0016020">
    <property type="term" value="C:membrane"/>
    <property type="evidence" value="ECO:0007669"/>
    <property type="project" value="UniProtKB-SubCell"/>
</dbReference>
<organism evidence="7 8">
    <name type="scientific">Endocarpon pusillum</name>
    <dbReference type="NCBI Taxonomy" id="364733"/>
    <lineage>
        <taxon>Eukaryota</taxon>
        <taxon>Fungi</taxon>
        <taxon>Dikarya</taxon>
        <taxon>Ascomycota</taxon>
        <taxon>Pezizomycotina</taxon>
        <taxon>Eurotiomycetes</taxon>
        <taxon>Chaetothyriomycetidae</taxon>
        <taxon>Verrucariales</taxon>
        <taxon>Verrucariaceae</taxon>
        <taxon>Endocarpon</taxon>
    </lineage>
</organism>
<dbReference type="PANTHER" id="PTHR11040">
    <property type="entry name" value="ZINC/IRON TRANSPORTER"/>
    <property type="match status" value="1"/>
</dbReference>
<sequence length="516" mass="55960">MVLDNDTRGWIMTGISGIACVCGASIICVDVIARLIPRYRNFQIEDSDTFLSASLSLSFGVMLFSSLYSMLPSAKQYLLSGGFAPQPASYLLIGLFLAGVFGIQLLSRAMHHFIPTHIVDCDHTHDGEEGKLQEEMEQHAHDDSHATLDQSLPKLRFTQDGDDDETPLLSRNTSNSPPKRRQYSAPEDTNPGQLSVNGFVTAPSSRRPTLVPRSLTRTFSKFASAKVECDETGPCRGFSDPCGQDCFKAVTRRHSGLPNSVPSRQATFQRTQLAFSNLQNGSQVPETDEGGAPTHRSRTRTCGSDRPPSEHTRSATHRYHHPVKEHTEPVKRHGCRRASNVSSQGDLKPEHHHHVPTNAFLSIGLQTSIAIALHKAPEGFITYATNHANPKLGFAVFMALFIHNITEGFAMALPLYLALQSRTKAIIWSSFLGGVSQPLGAGIAAIWFKVAKGSDGVGRPSEDVYGCMFAITAGVMASVALQLFSESLGLTHNKNVCIGFAFLGMGILGVSSALTA</sequence>
<comment type="subcellular location">
    <subcellularLocation>
        <location evidence="1">Membrane</location>
        <topology evidence="1">Multi-pass membrane protein</topology>
    </subcellularLocation>
</comment>
<feature type="transmembrane region" description="Helical" evidence="6">
    <location>
        <begin position="394"/>
        <end position="419"/>
    </location>
</feature>
<feature type="compositionally biased region" description="Polar residues" evidence="5">
    <location>
        <begin position="190"/>
        <end position="207"/>
    </location>
</feature>
<evidence type="ECO:0000256" key="2">
    <source>
        <dbReference type="ARBA" id="ARBA00022692"/>
    </source>
</evidence>
<comment type="caution">
    <text evidence="7">The sequence shown here is derived from an EMBL/GenBank/DDBJ whole genome shotgun (WGS) entry which is preliminary data.</text>
</comment>
<feature type="transmembrane region" description="Helical" evidence="6">
    <location>
        <begin position="88"/>
        <end position="106"/>
    </location>
</feature>
<dbReference type="InterPro" id="IPR003689">
    <property type="entry name" value="ZIP"/>
</dbReference>
<feature type="transmembrane region" description="Helical" evidence="6">
    <location>
        <begin position="426"/>
        <end position="448"/>
    </location>
</feature>
<reference evidence="7" key="1">
    <citation type="submission" date="2020-02" db="EMBL/GenBank/DDBJ databases">
        <authorList>
            <person name="Palmer J.M."/>
        </authorList>
    </citation>
    <scope>NUCLEOTIDE SEQUENCE</scope>
    <source>
        <strain evidence="7">EPUS1.4</strain>
        <tissue evidence="7">Thallus</tissue>
    </source>
</reference>
<evidence type="ECO:0000256" key="1">
    <source>
        <dbReference type="ARBA" id="ARBA00004141"/>
    </source>
</evidence>
<keyword evidence="8" id="KW-1185">Reference proteome</keyword>
<gene>
    <name evidence="7" type="ORF">GJ744_004935</name>
</gene>
<accession>A0A8H7A938</accession>
<evidence type="ECO:0000256" key="5">
    <source>
        <dbReference type="SAM" id="MobiDB-lite"/>
    </source>
</evidence>
<feature type="transmembrane region" description="Helical" evidence="6">
    <location>
        <begin position="355"/>
        <end position="374"/>
    </location>
</feature>
<feature type="transmembrane region" description="Helical" evidence="6">
    <location>
        <begin position="463"/>
        <end position="484"/>
    </location>
</feature>
<keyword evidence="4 6" id="KW-0472">Membrane</keyword>
<feature type="compositionally biased region" description="Polar residues" evidence="5">
    <location>
        <begin position="276"/>
        <end position="285"/>
    </location>
</feature>
<keyword evidence="3 6" id="KW-1133">Transmembrane helix</keyword>
<evidence type="ECO:0008006" key="9">
    <source>
        <dbReference type="Google" id="ProtNLM"/>
    </source>
</evidence>
<dbReference type="Pfam" id="PF02535">
    <property type="entry name" value="Zip"/>
    <property type="match status" value="1"/>
</dbReference>
<dbReference type="GO" id="GO:0005385">
    <property type="term" value="F:zinc ion transmembrane transporter activity"/>
    <property type="evidence" value="ECO:0007669"/>
    <property type="project" value="TreeGrafter"/>
</dbReference>
<proteinExistence type="predicted"/>
<evidence type="ECO:0000313" key="8">
    <source>
        <dbReference type="Proteomes" id="UP000606974"/>
    </source>
</evidence>
<dbReference type="AlphaFoldDB" id="A0A8H7A938"/>
<keyword evidence="2 6" id="KW-0812">Transmembrane</keyword>
<protein>
    <recommendedName>
        <fullName evidence="9">Zinc/iron permease</fullName>
    </recommendedName>
</protein>
<evidence type="ECO:0000313" key="7">
    <source>
        <dbReference type="EMBL" id="KAF7502897.1"/>
    </source>
</evidence>
<feature type="transmembrane region" description="Helical" evidence="6">
    <location>
        <begin position="496"/>
        <end position="514"/>
    </location>
</feature>